<gene>
    <name evidence="2" type="ORF">URODEC1_LOCUS68637</name>
</gene>
<evidence type="ECO:0000313" key="2">
    <source>
        <dbReference type="EMBL" id="CAL5007709.1"/>
    </source>
</evidence>
<dbReference type="EMBL" id="OZ075137">
    <property type="protein sequence ID" value="CAL5007709.1"/>
    <property type="molecule type" value="Genomic_DNA"/>
</dbReference>
<sequence length="427" mass="45704">MPPPLCLPQFGRAAKGILGSRGATSGTDAAAAAHCVPALPQDLLAEILVRVPQDVAFLFRCALVCKRWRRLLADPAFLCRLFSDAGQSSLLGFFVQRKRPSVTAWRTVANIFNFKSRVPAFVPAPGSALGPRRRFLTSFVSSSAAASGLLDNAEPLAERGGLVLLRVFPRGAAGGHKMFSLCVCSLLTGKLDVLPPLDAAACFDGEGVRGYAVLPSGDLGPVPQQQPADGYSNLCQVLLVGVDSGGKQLNVHSFSTAATAPQNWLIGTAYSFSGDAGLISGPFGSNVATVCCGTAHWLFQLNDPTTGPAMFTVDVNVHTGEVCAYKRPVDWSSAGHVRLLYQKDNRLVLRTVQGQVEMLLATMSVAEKSDSALMFLSSYPGYAYLLDLQSKSMTMLAGWSESFNYKTAVPFEINWPELFMSRLGVQM</sequence>
<dbReference type="Pfam" id="PF12937">
    <property type="entry name" value="F-box-like"/>
    <property type="match status" value="1"/>
</dbReference>
<dbReference type="PROSITE" id="PS50181">
    <property type="entry name" value="FBOX"/>
    <property type="match status" value="1"/>
</dbReference>
<dbReference type="InterPro" id="IPR036047">
    <property type="entry name" value="F-box-like_dom_sf"/>
</dbReference>
<reference evidence="3" key="1">
    <citation type="submission" date="2024-06" db="EMBL/GenBank/DDBJ databases">
        <authorList>
            <person name="Ryan C."/>
        </authorList>
    </citation>
    <scope>NUCLEOTIDE SEQUENCE [LARGE SCALE GENOMIC DNA]</scope>
</reference>
<evidence type="ECO:0000313" key="3">
    <source>
        <dbReference type="Proteomes" id="UP001497457"/>
    </source>
</evidence>
<proteinExistence type="predicted"/>
<organism evidence="2 3">
    <name type="scientific">Urochloa decumbens</name>
    <dbReference type="NCBI Taxonomy" id="240449"/>
    <lineage>
        <taxon>Eukaryota</taxon>
        <taxon>Viridiplantae</taxon>
        <taxon>Streptophyta</taxon>
        <taxon>Embryophyta</taxon>
        <taxon>Tracheophyta</taxon>
        <taxon>Spermatophyta</taxon>
        <taxon>Magnoliopsida</taxon>
        <taxon>Liliopsida</taxon>
        <taxon>Poales</taxon>
        <taxon>Poaceae</taxon>
        <taxon>PACMAD clade</taxon>
        <taxon>Panicoideae</taxon>
        <taxon>Panicodae</taxon>
        <taxon>Paniceae</taxon>
        <taxon>Melinidinae</taxon>
        <taxon>Urochloa</taxon>
    </lineage>
</organism>
<accession>A0ABC9BXQ1</accession>
<dbReference type="SUPFAM" id="SSF81383">
    <property type="entry name" value="F-box domain"/>
    <property type="match status" value="1"/>
</dbReference>
<dbReference type="PANTHER" id="PTHR35828">
    <property type="entry name" value="OS08G0203800 PROTEIN-RELATED"/>
    <property type="match status" value="1"/>
</dbReference>
<dbReference type="AlphaFoldDB" id="A0ABC9BXQ1"/>
<protein>
    <recommendedName>
        <fullName evidence="1">F-box domain-containing protein</fullName>
    </recommendedName>
</protein>
<feature type="domain" description="F-box" evidence="1">
    <location>
        <begin position="33"/>
        <end position="85"/>
    </location>
</feature>
<evidence type="ECO:0000259" key="1">
    <source>
        <dbReference type="PROSITE" id="PS50181"/>
    </source>
</evidence>
<dbReference type="SMART" id="SM00256">
    <property type="entry name" value="FBOX"/>
    <property type="match status" value="1"/>
</dbReference>
<keyword evidence="3" id="KW-1185">Reference proteome</keyword>
<dbReference type="PANTHER" id="PTHR35828:SF25">
    <property type="entry name" value="OS08G0203800 PROTEIN"/>
    <property type="match status" value="1"/>
</dbReference>
<dbReference type="Gene3D" id="1.20.1280.50">
    <property type="match status" value="1"/>
</dbReference>
<dbReference type="Pfam" id="PF24523">
    <property type="entry name" value="DUF7595"/>
    <property type="match status" value="1"/>
</dbReference>
<reference evidence="2 3" key="2">
    <citation type="submission" date="2024-10" db="EMBL/GenBank/DDBJ databases">
        <authorList>
            <person name="Ryan C."/>
        </authorList>
    </citation>
    <scope>NUCLEOTIDE SEQUENCE [LARGE SCALE GENOMIC DNA]</scope>
</reference>
<dbReference type="InterPro" id="IPR001810">
    <property type="entry name" value="F-box_dom"/>
</dbReference>
<dbReference type="CDD" id="cd22157">
    <property type="entry name" value="F-box_AtFBW1-like"/>
    <property type="match status" value="1"/>
</dbReference>
<dbReference type="Proteomes" id="UP001497457">
    <property type="component" value="Chromosome 27b"/>
</dbReference>
<name>A0ABC9BXQ1_9POAL</name>
<dbReference type="InterPro" id="IPR056016">
    <property type="entry name" value="DUF7595"/>
</dbReference>